<dbReference type="STRING" id="436010.A0A166V7C6"/>
<feature type="compositionally biased region" description="Polar residues" evidence="1">
    <location>
        <begin position="1"/>
        <end position="13"/>
    </location>
</feature>
<accession>A0A166V7C6</accession>
<dbReference type="Proteomes" id="UP000076532">
    <property type="component" value="Unassembled WGS sequence"/>
</dbReference>
<sequence>MARATRSNAQQSQEVEEPAPQIPRGKAAGKKRKRASLAENDEQPASKQLRSGDVDIKEEGETEDVPEADKLADLPNAGDVPINAEDAEKILDILEMIDTQGLLDRVFPLPASSAESSSSQPTFYSFRTLLKESSQHSLCELRSAVQHLFPISFHPRSRPATPAAQQLKFCNLALSLLDQASFHSVSIPLDLETILPLPLQTTDEDADQKAEPKSNLRSVSRQTSEPSQVITYKRKYALMQKLSGTEWWTSLNSDSGAHPAMDNRSLNDLGTAHAELVAILPSPSTSASTPDLSITVPTLGSYAKKVLMPRARSIGPRRTSCGTFLDYGPFASFAPSFEGEGVEIGRIGLGETIWRWEERKRERALQRYKTGTITEIRDEAASGDVEMGDVQELETEALPTASDDAKEGSSLEGLLPPADVADIMAALGTLELEESVTELLERNRKALIRLEQLQRLRLGADDGHISEVEEGSEEWDVAQGILNSLTILASLRPRSSSSTNSPPPLAPAPHALRNLHRTLPATATQGWYGTLPPSRTSALRDDSTIRIKSGAILQNANSATGPAAQTNATGSQYQPYRAGGYQQQQPFKPGQTYYNGQASAQPQAQQQQYYSNQQYGQNQYQYSSQYYAPTTPAPVVNGGTAQSGASTPFGYYNQPQAQRAVANTVTTSAKPNGAMPPTIPPHMRNPATWNGSASQPATPTAGYQYGSYQPTTPIR</sequence>
<feature type="compositionally biased region" description="Polar residues" evidence="1">
    <location>
        <begin position="706"/>
        <end position="715"/>
    </location>
</feature>
<feature type="region of interest" description="Disordered" evidence="1">
    <location>
        <begin position="670"/>
        <end position="715"/>
    </location>
</feature>
<dbReference type="AlphaFoldDB" id="A0A166V7C6"/>
<feature type="compositionally biased region" description="Polar residues" evidence="1">
    <location>
        <begin position="687"/>
        <end position="698"/>
    </location>
</feature>
<feature type="compositionally biased region" description="Basic and acidic residues" evidence="1">
    <location>
        <begin position="50"/>
        <end position="59"/>
    </location>
</feature>
<evidence type="ECO:0000256" key="1">
    <source>
        <dbReference type="SAM" id="MobiDB-lite"/>
    </source>
</evidence>
<evidence type="ECO:0000313" key="3">
    <source>
        <dbReference type="Proteomes" id="UP000076532"/>
    </source>
</evidence>
<evidence type="ECO:0000313" key="2">
    <source>
        <dbReference type="EMBL" id="KZP32414.1"/>
    </source>
</evidence>
<feature type="region of interest" description="Disordered" evidence="1">
    <location>
        <begin position="202"/>
        <end position="224"/>
    </location>
</feature>
<gene>
    <name evidence="2" type="ORF">FIBSPDRAFT_812779</name>
</gene>
<name>A0A166V7C6_9AGAM</name>
<feature type="compositionally biased region" description="Polar residues" evidence="1">
    <location>
        <begin position="557"/>
        <end position="574"/>
    </location>
</feature>
<dbReference type="EMBL" id="KV417486">
    <property type="protein sequence ID" value="KZP32414.1"/>
    <property type="molecule type" value="Genomic_DNA"/>
</dbReference>
<proteinExistence type="predicted"/>
<feature type="region of interest" description="Disordered" evidence="1">
    <location>
        <begin position="557"/>
        <end position="609"/>
    </location>
</feature>
<reference evidence="2 3" key="1">
    <citation type="journal article" date="2016" name="Mol. Biol. Evol.">
        <title>Comparative Genomics of Early-Diverging Mushroom-Forming Fungi Provides Insights into the Origins of Lignocellulose Decay Capabilities.</title>
        <authorList>
            <person name="Nagy L.G."/>
            <person name="Riley R."/>
            <person name="Tritt A."/>
            <person name="Adam C."/>
            <person name="Daum C."/>
            <person name="Floudas D."/>
            <person name="Sun H."/>
            <person name="Yadav J.S."/>
            <person name="Pangilinan J."/>
            <person name="Larsson K.H."/>
            <person name="Matsuura K."/>
            <person name="Barry K."/>
            <person name="Labutti K."/>
            <person name="Kuo R."/>
            <person name="Ohm R.A."/>
            <person name="Bhattacharya S.S."/>
            <person name="Shirouzu T."/>
            <person name="Yoshinaga Y."/>
            <person name="Martin F.M."/>
            <person name="Grigoriev I.V."/>
            <person name="Hibbett D.S."/>
        </authorList>
    </citation>
    <scope>NUCLEOTIDE SEQUENCE [LARGE SCALE GENOMIC DNA]</scope>
    <source>
        <strain evidence="2 3">CBS 109695</strain>
    </source>
</reference>
<protein>
    <submittedName>
        <fullName evidence="2">Uncharacterized protein</fullName>
    </submittedName>
</protein>
<feature type="region of interest" description="Disordered" evidence="1">
    <location>
        <begin position="1"/>
        <end position="80"/>
    </location>
</feature>
<feature type="compositionally biased region" description="Polar residues" evidence="1">
    <location>
        <begin position="215"/>
        <end position="224"/>
    </location>
</feature>
<organism evidence="2 3">
    <name type="scientific">Athelia psychrophila</name>
    <dbReference type="NCBI Taxonomy" id="1759441"/>
    <lineage>
        <taxon>Eukaryota</taxon>
        <taxon>Fungi</taxon>
        <taxon>Dikarya</taxon>
        <taxon>Basidiomycota</taxon>
        <taxon>Agaricomycotina</taxon>
        <taxon>Agaricomycetes</taxon>
        <taxon>Agaricomycetidae</taxon>
        <taxon>Atheliales</taxon>
        <taxon>Atheliaceae</taxon>
        <taxon>Athelia</taxon>
    </lineage>
</organism>
<dbReference type="OrthoDB" id="21648at2759"/>
<feature type="compositionally biased region" description="Low complexity" evidence="1">
    <location>
        <begin position="596"/>
        <end position="609"/>
    </location>
</feature>
<keyword evidence="3" id="KW-1185">Reference proteome</keyword>